<evidence type="ECO:0000259" key="2">
    <source>
        <dbReference type="Pfam" id="PF03781"/>
    </source>
</evidence>
<dbReference type="GO" id="GO:0120147">
    <property type="term" value="F:formylglycine-generating oxidase activity"/>
    <property type="evidence" value="ECO:0007669"/>
    <property type="project" value="TreeGrafter"/>
</dbReference>
<dbReference type="KEGG" id="pfer:IRI77_11560"/>
<dbReference type="Proteomes" id="UP000593892">
    <property type="component" value="Chromosome"/>
</dbReference>
<organism evidence="3 4">
    <name type="scientific">Paludibaculum fermentans</name>
    <dbReference type="NCBI Taxonomy" id="1473598"/>
    <lineage>
        <taxon>Bacteria</taxon>
        <taxon>Pseudomonadati</taxon>
        <taxon>Acidobacteriota</taxon>
        <taxon>Terriglobia</taxon>
        <taxon>Bryobacterales</taxon>
        <taxon>Bryobacteraceae</taxon>
        <taxon>Paludibaculum</taxon>
    </lineage>
</organism>
<dbReference type="InterPro" id="IPR016187">
    <property type="entry name" value="CTDL_fold"/>
</dbReference>
<sequence>MRRILILSGLFAAAGAALLSSSTASPGVAPPATVNDGYGDFVLVPAGNFSMGDNFGDGEARERPVHTVFLEAYYIGKLEVTNAQWTRFRDDPGYDDPKYWPGGVVVPRDQVPFWTQAQNHGGGTPDSGAYPVIGVNWDSATAYCNWLTAKTGHKYRLPTEAEWEKAARGNRQTRYPWGNDIGRDRANYVGAQKYDTVQIAGFYDGSQRGGLKTQSNASPYGALDMAGNVMEWCSDWYGRTYYSESPRRNPQGPANGAYRVVRGGSFFIEAPELHSYARSAAWPSFQAHRMIGFRAVREP</sequence>
<gene>
    <name evidence="3" type="ORF">IRI77_11560</name>
</gene>
<dbReference type="EMBL" id="CP063849">
    <property type="protein sequence ID" value="QOY90552.1"/>
    <property type="molecule type" value="Genomic_DNA"/>
</dbReference>
<keyword evidence="4" id="KW-1185">Reference proteome</keyword>
<dbReference type="Gene3D" id="3.90.1580.10">
    <property type="entry name" value="paralog of FGE (formylglycine-generating enzyme)"/>
    <property type="match status" value="1"/>
</dbReference>
<dbReference type="InterPro" id="IPR042095">
    <property type="entry name" value="SUMF_sf"/>
</dbReference>
<evidence type="ECO:0000256" key="1">
    <source>
        <dbReference type="SAM" id="SignalP"/>
    </source>
</evidence>
<feature type="chain" id="PRO_5032714163" evidence="1">
    <location>
        <begin position="25"/>
        <end position="299"/>
    </location>
</feature>
<keyword evidence="1" id="KW-0732">Signal</keyword>
<dbReference type="RefSeq" id="WP_194452214.1">
    <property type="nucleotide sequence ID" value="NZ_CP063849.1"/>
</dbReference>
<dbReference type="AlphaFoldDB" id="A0A7S7NVG7"/>
<reference evidence="3 4" key="1">
    <citation type="submission" date="2020-10" db="EMBL/GenBank/DDBJ databases">
        <title>Complete genome sequence of Paludibaculum fermentans P105T, a facultatively anaerobic acidobacterium capable of dissimilatory Fe(III) reduction.</title>
        <authorList>
            <person name="Dedysh S.N."/>
            <person name="Beletsky A.V."/>
            <person name="Kulichevskaya I.S."/>
            <person name="Mardanov A.V."/>
            <person name="Ravin N.V."/>
        </authorList>
    </citation>
    <scope>NUCLEOTIDE SEQUENCE [LARGE SCALE GENOMIC DNA]</scope>
    <source>
        <strain evidence="3 4">P105</strain>
    </source>
</reference>
<feature type="domain" description="Sulfatase-modifying factor enzyme-like" evidence="2">
    <location>
        <begin position="40"/>
        <end position="297"/>
    </location>
</feature>
<evidence type="ECO:0000313" key="3">
    <source>
        <dbReference type="EMBL" id="QOY90552.1"/>
    </source>
</evidence>
<dbReference type="PANTHER" id="PTHR23150">
    <property type="entry name" value="SULFATASE MODIFYING FACTOR 1, 2"/>
    <property type="match status" value="1"/>
</dbReference>
<feature type="signal peptide" evidence="1">
    <location>
        <begin position="1"/>
        <end position="24"/>
    </location>
</feature>
<proteinExistence type="predicted"/>
<dbReference type="PANTHER" id="PTHR23150:SF19">
    <property type="entry name" value="FORMYLGLYCINE-GENERATING ENZYME"/>
    <property type="match status" value="1"/>
</dbReference>
<name>A0A7S7NVG7_PALFE</name>
<dbReference type="SUPFAM" id="SSF56436">
    <property type="entry name" value="C-type lectin-like"/>
    <property type="match status" value="1"/>
</dbReference>
<dbReference type="Pfam" id="PF03781">
    <property type="entry name" value="FGE-sulfatase"/>
    <property type="match status" value="1"/>
</dbReference>
<protein>
    <submittedName>
        <fullName evidence="3">SUMF1/EgtB/PvdO family nonheme iron enzyme</fullName>
    </submittedName>
</protein>
<evidence type="ECO:0000313" key="4">
    <source>
        <dbReference type="Proteomes" id="UP000593892"/>
    </source>
</evidence>
<dbReference type="InterPro" id="IPR005532">
    <property type="entry name" value="SUMF_dom"/>
</dbReference>
<accession>A0A7S7NVG7</accession>
<dbReference type="InterPro" id="IPR051043">
    <property type="entry name" value="Sulfatase_Mod_Factor_Kinase"/>
</dbReference>